<gene>
    <name evidence="1" type="ORF">NCTC7922_04609</name>
</gene>
<dbReference type="EMBL" id="UGFC01000006">
    <property type="protein sequence ID" value="STM18416.1"/>
    <property type="molecule type" value="Genomic_DNA"/>
</dbReference>
<evidence type="ECO:0000313" key="2">
    <source>
        <dbReference type="Proteomes" id="UP000254174"/>
    </source>
</evidence>
<sequence>MVFIVTGIGIICADLVKVYQPPRLTKGISKLNWIHS</sequence>
<accession>A0A377DBN3</accession>
<evidence type="ECO:0000313" key="1">
    <source>
        <dbReference type="EMBL" id="STM18416.1"/>
    </source>
</evidence>
<name>A0A377DBN3_ECOLX</name>
<dbReference type="AlphaFoldDB" id="A0A377DBN3"/>
<dbReference type="Proteomes" id="UP000254174">
    <property type="component" value="Unassembled WGS sequence"/>
</dbReference>
<reference evidence="1 2" key="1">
    <citation type="submission" date="2018-06" db="EMBL/GenBank/DDBJ databases">
        <authorList>
            <consortium name="Pathogen Informatics"/>
            <person name="Doyle S."/>
        </authorList>
    </citation>
    <scope>NUCLEOTIDE SEQUENCE [LARGE SCALE GENOMIC DNA]</scope>
    <source>
        <strain evidence="1 2">NCTC7922</strain>
    </source>
</reference>
<proteinExistence type="predicted"/>
<organism evidence="1 2">
    <name type="scientific">Escherichia coli</name>
    <dbReference type="NCBI Taxonomy" id="562"/>
    <lineage>
        <taxon>Bacteria</taxon>
        <taxon>Pseudomonadati</taxon>
        <taxon>Pseudomonadota</taxon>
        <taxon>Gammaproteobacteria</taxon>
        <taxon>Enterobacterales</taxon>
        <taxon>Enterobacteriaceae</taxon>
        <taxon>Escherichia</taxon>
    </lineage>
</organism>
<protein>
    <submittedName>
        <fullName evidence="1">Uncharacterized protein</fullName>
    </submittedName>
</protein>